<evidence type="ECO:0000313" key="2">
    <source>
        <dbReference type="EMBL" id="KAF1986966.1"/>
    </source>
</evidence>
<keyword evidence="3" id="KW-1185">Reference proteome</keyword>
<dbReference type="OrthoDB" id="4760831at2759"/>
<accession>A0A6G1H171</accession>
<feature type="domain" description="Peptidase C14 caspase" evidence="1">
    <location>
        <begin position="74"/>
        <end position="191"/>
    </location>
</feature>
<organism evidence="2 3">
    <name type="scientific">Aulographum hederae CBS 113979</name>
    <dbReference type="NCBI Taxonomy" id="1176131"/>
    <lineage>
        <taxon>Eukaryota</taxon>
        <taxon>Fungi</taxon>
        <taxon>Dikarya</taxon>
        <taxon>Ascomycota</taxon>
        <taxon>Pezizomycotina</taxon>
        <taxon>Dothideomycetes</taxon>
        <taxon>Pleosporomycetidae</taxon>
        <taxon>Aulographales</taxon>
        <taxon>Aulographaceae</taxon>
    </lineage>
</organism>
<evidence type="ECO:0000259" key="1">
    <source>
        <dbReference type="Pfam" id="PF00656"/>
    </source>
</evidence>
<dbReference type="GO" id="GO:0006508">
    <property type="term" value="P:proteolysis"/>
    <property type="evidence" value="ECO:0007669"/>
    <property type="project" value="InterPro"/>
</dbReference>
<dbReference type="Pfam" id="PF00656">
    <property type="entry name" value="Peptidase_C14"/>
    <property type="match status" value="1"/>
</dbReference>
<dbReference type="GO" id="GO:0004197">
    <property type="term" value="F:cysteine-type endopeptidase activity"/>
    <property type="evidence" value="ECO:0007669"/>
    <property type="project" value="InterPro"/>
</dbReference>
<reference evidence="2" key="1">
    <citation type="journal article" date="2020" name="Stud. Mycol.">
        <title>101 Dothideomycetes genomes: a test case for predicting lifestyles and emergence of pathogens.</title>
        <authorList>
            <person name="Haridas S."/>
            <person name="Albert R."/>
            <person name="Binder M."/>
            <person name="Bloem J."/>
            <person name="Labutti K."/>
            <person name="Salamov A."/>
            <person name="Andreopoulos B."/>
            <person name="Baker S."/>
            <person name="Barry K."/>
            <person name="Bills G."/>
            <person name="Bluhm B."/>
            <person name="Cannon C."/>
            <person name="Castanera R."/>
            <person name="Culley D."/>
            <person name="Daum C."/>
            <person name="Ezra D."/>
            <person name="Gonzalez J."/>
            <person name="Henrissat B."/>
            <person name="Kuo A."/>
            <person name="Liang C."/>
            <person name="Lipzen A."/>
            <person name="Lutzoni F."/>
            <person name="Magnuson J."/>
            <person name="Mondo S."/>
            <person name="Nolan M."/>
            <person name="Ohm R."/>
            <person name="Pangilinan J."/>
            <person name="Park H.-J."/>
            <person name="Ramirez L."/>
            <person name="Alfaro M."/>
            <person name="Sun H."/>
            <person name="Tritt A."/>
            <person name="Yoshinaga Y."/>
            <person name="Zwiers L.-H."/>
            <person name="Turgeon B."/>
            <person name="Goodwin S."/>
            <person name="Spatafora J."/>
            <person name="Crous P."/>
            <person name="Grigoriev I."/>
        </authorList>
    </citation>
    <scope>NUCLEOTIDE SEQUENCE</scope>
    <source>
        <strain evidence="2">CBS 113979</strain>
    </source>
</reference>
<gene>
    <name evidence="2" type="ORF">K402DRAFT_420622</name>
</gene>
<dbReference type="AlphaFoldDB" id="A0A6G1H171"/>
<dbReference type="Proteomes" id="UP000800041">
    <property type="component" value="Unassembled WGS sequence"/>
</dbReference>
<sequence>MSCSVDSMASSVRPADAVPPSYLLMKQEESRKWQVLWDDELKRDNRYTRYTRGVVLLLYFSKPLECGDLETEPEVNDLAAVLEEKYKFEIVKQAVSQKDKAGSEISKHLAEFRHKYNDDDAKNSLFIIYYAGHGWVSNERTGAFSIAGKKQANAKQTVPWDDIEFHIGKTEADVLLILDCCESGALSNSTRSRKRRYELLAACQAGKFTPAPGKNSFTRALIWALEQLEAERRFKTSKLFIKILEAPYFKDNDGQQPQLAPRFRLSGEQQENIEIQVIGHDDSDALRLGDSREEFESHVGNYIDLRFHLTHELDASVLGDIAQRVRSMLHALGFLRRVGFVKKGTSLAKVVKDAASAFRDPVERKKELRNGDLSASSTPLTPVTLHAQEHALAEALLSVGGQLSVPRVMVPTPGSSTAVSETDETMTTPLFLSVDEQPRDHISERRIPASLPAADDKGVRYHFAGLLRSIWSAFLASVGVRKRKDPELE</sequence>
<dbReference type="EMBL" id="ML977154">
    <property type="protein sequence ID" value="KAF1986966.1"/>
    <property type="molecule type" value="Genomic_DNA"/>
</dbReference>
<dbReference type="Gene3D" id="3.40.50.1460">
    <property type="match status" value="1"/>
</dbReference>
<dbReference type="InterPro" id="IPR011600">
    <property type="entry name" value="Pept_C14_caspase"/>
</dbReference>
<proteinExistence type="predicted"/>
<protein>
    <recommendedName>
        <fullName evidence="1">Peptidase C14 caspase domain-containing protein</fullName>
    </recommendedName>
</protein>
<evidence type="ECO:0000313" key="3">
    <source>
        <dbReference type="Proteomes" id="UP000800041"/>
    </source>
</evidence>
<name>A0A6G1H171_9PEZI</name>